<feature type="compositionally biased region" description="Polar residues" evidence="1">
    <location>
        <begin position="87"/>
        <end position="96"/>
    </location>
</feature>
<keyword evidence="3" id="KW-1185">Reference proteome</keyword>
<feature type="domain" description="C2H2-type" evidence="2">
    <location>
        <begin position="263"/>
        <end position="288"/>
    </location>
</feature>
<feature type="region of interest" description="Disordered" evidence="1">
    <location>
        <begin position="363"/>
        <end position="560"/>
    </location>
</feature>
<dbReference type="AlphaFoldDB" id="A0A915D087"/>
<feature type="compositionally biased region" description="Polar residues" evidence="1">
    <location>
        <begin position="428"/>
        <end position="473"/>
    </location>
</feature>
<protein>
    <submittedName>
        <fullName evidence="4">C2H2-type domain-containing protein</fullName>
    </submittedName>
</protein>
<feature type="domain" description="C2H2-type" evidence="2">
    <location>
        <begin position="197"/>
        <end position="221"/>
    </location>
</feature>
<feature type="domain" description="C2H2-type" evidence="2">
    <location>
        <begin position="19"/>
        <end position="43"/>
    </location>
</feature>
<sequence length="638" mass="71030">MRQSHDAGHIAAHLAYFPHYCVDCKFKSSDVHSLVEHEFSTGHSTRQNESNRYLEKVCSNIYKDCLIATKDGYEAVFVPITGGKNQAAVTQNTPASVSKKAVPSRKDTSESDSESDDDVKLLPQPKCSISKKNAVQEKKQISSVSFGKNAEITQNKVVAQADSSNISSSGPSRSAEDENFMTVAELDRQINRGHLTQKCNQCKQDITNNYKSQKEHVLRDHRSKQINEDKDTVNDYQCGICGCEVKGGSRKTHINKEHLFCYLECPVKDCIYNNLCESAITTHIKNAHKISAQELKNDEKKAFVDGRSEYNAKMKLYLSRCFPCPVSSKGSDKQEKEALAEFQREMNNRPAIEDASLEIISPRHDVNTADKPTVDYTKRSEDGKRASFESADHTTVHRGTLEGTKHHDNPVASNLSKNRASPHENFHAKTSTFVSHTNEQPDANLSRTPQSSFSDRTKTGQTSSGQDQRSSYNRGFRGEISPKRTGSKRISPSVVSMESPQSHHFVSAKVHSKFGGGQRQFGNKDHRARASPPKKVRSRSSNREPVCTPSNRYSSGWSSVQRNQRQQFSSFSSGFDNTGFFVAGQAPTNAAYGIPQPSLSNQSSRVTYGSMPMPTNNFGTKNYYQGGTYESTIKKENN</sequence>
<dbReference type="WBParaSite" id="jg14097">
    <property type="protein sequence ID" value="jg14097"/>
    <property type="gene ID" value="jg14097"/>
</dbReference>
<accession>A0A915D087</accession>
<name>A0A915D087_9BILA</name>
<evidence type="ECO:0000313" key="4">
    <source>
        <dbReference type="WBParaSite" id="jg14097"/>
    </source>
</evidence>
<dbReference type="Proteomes" id="UP000887574">
    <property type="component" value="Unplaced"/>
</dbReference>
<evidence type="ECO:0000313" key="3">
    <source>
        <dbReference type="Proteomes" id="UP000887574"/>
    </source>
</evidence>
<evidence type="ECO:0000256" key="1">
    <source>
        <dbReference type="SAM" id="MobiDB-lite"/>
    </source>
</evidence>
<feature type="region of interest" description="Disordered" evidence="1">
    <location>
        <begin position="593"/>
        <end position="638"/>
    </location>
</feature>
<feature type="compositionally biased region" description="Basic and acidic residues" evidence="1">
    <location>
        <begin position="363"/>
        <end position="409"/>
    </location>
</feature>
<evidence type="ECO:0000259" key="2">
    <source>
        <dbReference type="SMART" id="SM00355"/>
    </source>
</evidence>
<proteinExistence type="predicted"/>
<feature type="domain" description="C2H2-type" evidence="2">
    <location>
        <begin position="236"/>
        <end position="258"/>
    </location>
</feature>
<dbReference type="InterPro" id="IPR013087">
    <property type="entry name" value="Znf_C2H2_type"/>
</dbReference>
<feature type="compositionally biased region" description="Polar residues" evidence="1">
    <location>
        <begin position="548"/>
        <end position="557"/>
    </location>
</feature>
<feature type="compositionally biased region" description="Basic residues" evidence="1">
    <location>
        <begin position="526"/>
        <end position="540"/>
    </location>
</feature>
<feature type="compositionally biased region" description="Polar residues" evidence="1">
    <location>
        <begin position="597"/>
        <end position="631"/>
    </location>
</feature>
<feature type="region of interest" description="Disordered" evidence="1">
    <location>
        <begin position="87"/>
        <end position="125"/>
    </location>
</feature>
<organism evidence="3 4">
    <name type="scientific">Ditylenchus dipsaci</name>
    <dbReference type="NCBI Taxonomy" id="166011"/>
    <lineage>
        <taxon>Eukaryota</taxon>
        <taxon>Metazoa</taxon>
        <taxon>Ecdysozoa</taxon>
        <taxon>Nematoda</taxon>
        <taxon>Chromadorea</taxon>
        <taxon>Rhabditida</taxon>
        <taxon>Tylenchina</taxon>
        <taxon>Tylenchomorpha</taxon>
        <taxon>Sphaerularioidea</taxon>
        <taxon>Anguinidae</taxon>
        <taxon>Anguininae</taxon>
        <taxon>Ditylenchus</taxon>
    </lineage>
</organism>
<feature type="compositionally biased region" description="Polar residues" evidence="1">
    <location>
        <begin position="488"/>
        <end position="504"/>
    </location>
</feature>
<reference evidence="4" key="1">
    <citation type="submission" date="2022-11" db="UniProtKB">
        <authorList>
            <consortium name="WormBaseParasite"/>
        </authorList>
    </citation>
    <scope>IDENTIFICATION</scope>
</reference>
<dbReference type="SMART" id="SM00355">
    <property type="entry name" value="ZnF_C2H2"/>
    <property type="match status" value="4"/>
</dbReference>